<accession>B8EPP7</accession>
<dbReference type="InterPro" id="IPR016181">
    <property type="entry name" value="Acyl_CoA_acyltransferase"/>
</dbReference>
<dbReference type="Gene3D" id="3.40.630.30">
    <property type="match status" value="1"/>
</dbReference>
<dbReference type="GO" id="GO:0016740">
    <property type="term" value="F:transferase activity"/>
    <property type="evidence" value="ECO:0007669"/>
    <property type="project" value="UniProtKB-KW"/>
</dbReference>
<reference evidence="1 2" key="1">
    <citation type="journal article" date="2010" name="J. Bacteriol.">
        <title>Complete genome sequence of the aerobic facultative methanotroph Methylocella silvestris BL2.</title>
        <authorList>
            <person name="Chen Y."/>
            <person name="Crombie A."/>
            <person name="Rahman M.T."/>
            <person name="Dedysh S.N."/>
            <person name="Liesack W."/>
            <person name="Stott M.B."/>
            <person name="Alam M."/>
            <person name="Theisen A.R."/>
            <person name="Murrell J.C."/>
            <person name="Dunfield P.F."/>
        </authorList>
    </citation>
    <scope>NUCLEOTIDE SEQUENCE [LARGE SCALE GENOMIC DNA]</scope>
    <source>
        <strain evidence="2">DSM 15510 / CIP 108128 / LMG 27833 / NCIMB 13906 / BL2</strain>
    </source>
</reference>
<dbReference type="EMBL" id="CP001280">
    <property type="protein sequence ID" value="ACK50901.1"/>
    <property type="molecule type" value="Genomic_DNA"/>
</dbReference>
<proteinExistence type="predicted"/>
<sequence length="161" mass="17003">MKPIAGEPGSFSDIDRTAFIALVKAGGEVSDVVLARNVKNAKALVLLRGKEGIKGVAALKKPLASYRRRISGKSEFHVDASSFPYELGYIYIVPEARGQHLSGPLVNAAIDAAAGAGIFATARVDNARMHASLVKAGFEAQGKPYGGRGGKRQIQIFIRPG</sequence>
<dbReference type="HOGENOM" id="CLU_131572_0_0_5"/>
<dbReference type="KEGG" id="msl:Msil_1958"/>
<dbReference type="OrthoDB" id="8072401at2"/>
<keyword evidence="2" id="KW-1185">Reference proteome</keyword>
<dbReference type="eggNOG" id="COG1670">
    <property type="taxonomic scope" value="Bacteria"/>
</dbReference>
<keyword evidence="1" id="KW-0808">Transferase</keyword>
<organism evidence="1 2">
    <name type="scientific">Methylocella silvestris (strain DSM 15510 / CIP 108128 / LMG 27833 / NCIMB 13906 / BL2)</name>
    <dbReference type="NCBI Taxonomy" id="395965"/>
    <lineage>
        <taxon>Bacteria</taxon>
        <taxon>Pseudomonadati</taxon>
        <taxon>Pseudomonadota</taxon>
        <taxon>Alphaproteobacteria</taxon>
        <taxon>Hyphomicrobiales</taxon>
        <taxon>Beijerinckiaceae</taxon>
        <taxon>Methylocella</taxon>
    </lineage>
</organism>
<dbReference type="STRING" id="395965.Msil_1958"/>
<dbReference type="RefSeq" id="WP_012590971.1">
    <property type="nucleotide sequence ID" value="NC_011666.1"/>
</dbReference>
<protein>
    <submittedName>
        <fullName evidence="1">GCN5-related N-acetyltransferase</fullName>
    </submittedName>
</protein>
<dbReference type="AlphaFoldDB" id="B8EPP7"/>
<evidence type="ECO:0000313" key="1">
    <source>
        <dbReference type="EMBL" id="ACK50901.1"/>
    </source>
</evidence>
<name>B8EPP7_METSB</name>
<evidence type="ECO:0000313" key="2">
    <source>
        <dbReference type="Proteomes" id="UP000002257"/>
    </source>
</evidence>
<gene>
    <name evidence="1" type="ordered locus">Msil_1958</name>
</gene>
<dbReference type="SUPFAM" id="SSF55729">
    <property type="entry name" value="Acyl-CoA N-acyltransferases (Nat)"/>
    <property type="match status" value="1"/>
</dbReference>
<dbReference type="Proteomes" id="UP000002257">
    <property type="component" value="Chromosome"/>
</dbReference>